<accession>A0A372JQD3</accession>
<organism evidence="1 2">
    <name type="scientific">Actinomadura logoneensis</name>
    <dbReference type="NCBI Taxonomy" id="2293572"/>
    <lineage>
        <taxon>Bacteria</taxon>
        <taxon>Bacillati</taxon>
        <taxon>Actinomycetota</taxon>
        <taxon>Actinomycetes</taxon>
        <taxon>Streptosporangiales</taxon>
        <taxon>Thermomonosporaceae</taxon>
        <taxon>Actinomadura</taxon>
    </lineage>
</organism>
<proteinExistence type="predicted"/>
<dbReference type="OrthoDB" id="5118276at2"/>
<evidence type="ECO:0000313" key="2">
    <source>
        <dbReference type="Proteomes" id="UP000261811"/>
    </source>
</evidence>
<dbReference type="EMBL" id="QURH01000148">
    <property type="protein sequence ID" value="RFU42180.1"/>
    <property type="molecule type" value="Genomic_DNA"/>
</dbReference>
<evidence type="ECO:0000313" key="1">
    <source>
        <dbReference type="EMBL" id="RFU42180.1"/>
    </source>
</evidence>
<dbReference type="Proteomes" id="UP000261811">
    <property type="component" value="Unassembled WGS sequence"/>
</dbReference>
<comment type="caution">
    <text evidence="1">The sequence shown here is derived from an EMBL/GenBank/DDBJ whole genome shotgun (WGS) entry which is preliminary data.</text>
</comment>
<keyword evidence="2" id="KW-1185">Reference proteome</keyword>
<dbReference type="AlphaFoldDB" id="A0A372JQD3"/>
<reference evidence="1 2" key="1">
    <citation type="submission" date="2018-08" db="EMBL/GenBank/DDBJ databases">
        <title>Actinomadura jelena sp. nov., a novel Actinomycete isolated from soil in Chad.</title>
        <authorList>
            <person name="Shi L."/>
        </authorList>
    </citation>
    <scope>NUCLEOTIDE SEQUENCE [LARGE SCALE GENOMIC DNA]</scope>
    <source>
        <strain evidence="1 2">NEAU-G17</strain>
    </source>
</reference>
<dbReference type="RefSeq" id="WP_117356816.1">
    <property type="nucleotide sequence ID" value="NZ_QURH01000148.1"/>
</dbReference>
<protein>
    <submittedName>
        <fullName evidence="1">Uncharacterized protein</fullName>
    </submittedName>
</protein>
<name>A0A372JQD3_9ACTN</name>
<gene>
    <name evidence="1" type="ORF">DZF91_07835</name>
</gene>
<sequence>MKGDRVEIVIDAGGEGVRTYEVAATRAGRRVEIDTRRGVVEVSEVTRTGTPVRTARFMASRVLALVEYPISDEAPDASESSGSSAD</sequence>